<reference evidence="1" key="1">
    <citation type="submission" date="2022-02" db="EMBL/GenBank/DDBJ databases">
        <title>Plant Genome Project.</title>
        <authorList>
            <person name="Zhang R.-G."/>
        </authorList>
    </citation>
    <scope>NUCLEOTIDE SEQUENCE</scope>
    <source>
        <strain evidence="1">AT1</strain>
    </source>
</reference>
<organism evidence="1 2">
    <name type="scientific">Rhododendron molle</name>
    <name type="common">Chinese azalea</name>
    <name type="synonym">Azalea mollis</name>
    <dbReference type="NCBI Taxonomy" id="49168"/>
    <lineage>
        <taxon>Eukaryota</taxon>
        <taxon>Viridiplantae</taxon>
        <taxon>Streptophyta</taxon>
        <taxon>Embryophyta</taxon>
        <taxon>Tracheophyta</taxon>
        <taxon>Spermatophyta</taxon>
        <taxon>Magnoliopsida</taxon>
        <taxon>eudicotyledons</taxon>
        <taxon>Gunneridae</taxon>
        <taxon>Pentapetalae</taxon>
        <taxon>asterids</taxon>
        <taxon>Ericales</taxon>
        <taxon>Ericaceae</taxon>
        <taxon>Ericoideae</taxon>
        <taxon>Rhodoreae</taxon>
        <taxon>Rhododendron</taxon>
    </lineage>
</organism>
<accession>A0ACC0L6Y6</accession>
<keyword evidence="2" id="KW-1185">Reference proteome</keyword>
<protein>
    <submittedName>
        <fullName evidence="1">Uncharacterized protein</fullName>
    </submittedName>
</protein>
<dbReference type="EMBL" id="CM046400">
    <property type="protein sequence ID" value="KAI8524390.1"/>
    <property type="molecule type" value="Genomic_DNA"/>
</dbReference>
<comment type="caution">
    <text evidence="1">The sequence shown here is derived from an EMBL/GenBank/DDBJ whole genome shotgun (WGS) entry which is preliminary data.</text>
</comment>
<evidence type="ECO:0000313" key="1">
    <source>
        <dbReference type="EMBL" id="KAI8524390.1"/>
    </source>
</evidence>
<dbReference type="Proteomes" id="UP001062846">
    <property type="component" value="Chromosome 13"/>
</dbReference>
<sequence>MPTEDTVCVIKTKDWEFELRWQEPIENFRDIENRALFEGVWPALELGNVQELENGTWRHEWEERQADPFDGYSLYALFSELKLADEDEDD</sequence>
<gene>
    <name evidence="1" type="ORF">RHMOL_Rhmol13G0146500</name>
</gene>
<evidence type="ECO:0000313" key="2">
    <source>
        <dbReference type="Proteomes" id="UP001062846"/>
    </source>
</evidence>
<proteinExistence type="predicted"/>
<name>A0ACC0L6Y6_RHOML</name>